<dbReference type="GO" id="GO:0005737">
    <property type="term" value="C:cytoplasm"/>
    <property type="evidence" value="ECO:0007669"/>
    <property type="project" value="UniProtKB-SubCell"/>
</dbReference>
<proteinExistence type="inferred from homology"/>
<comment type="subcellular location">
    <subcellularLocation>
        <location evidence="2">Cytoplasm</location>
    </subcellularLocation>
</comment>
<comment type="function">
    <text evidence="2">Involved in fatty acylation of protoxin at internal lysine residues, thereby converting it to the active toxin.</text>
</comment>
<dbReference type="GO" id="GO:0031640">
    <property type="term" value="P:killing of cells of another organism"/>
    <property type="evidence" value="ECO:0007669"/>
    <property type="project" value="UniProtKB-KW"/>
</dbReference>
<evidence type="ECO:0000313" key="3">
    <source>
        <dbReference type="EMBL" id="MBK7675092.1"/>
    </source>
</evidence>
<dbReference type="AlphaFoldDB" id="A0A935PZD5"/>
<organism evidence="3 4">
    <name type="scientific">Candidatus Accumulibacter proximus</name>
    <dbReference type="NCBI Taxonomy" id="2954385"/>
    <lineage>
        <taxon>Bacteria</taxon>
        <taxon>Pseudomonadati</taxon>
        <taxon>Pseudomonadota</taxon>
        <taxon>Betaproteobacteria</taxon>
        <taxon>Candidatus Accumulibacter</taxon>
    </lineage>
</organism>
<keyword evidence="2" id="KW-0808">Transferase</keyword>
<comment type="similarity">
    <text evidence="1 2">Belongs to the RTX toxin acyltransferase family.</text>
</comment>
<dbReference type="EMBL" id="JADJMH010000006">
    <property type="protein sequence ID" value="MBK7675092.1"/>
    <property type="molecule type" value="Genomic_DNA"/>
</dbReference>
<dbReference type="GO" id="GO:0009404">
    <property type="term" value="P:toxin metabolic process"/>
    <property type="evidence" value="ECO:0007669"/>
    <property type="project" value="UniProtKB-UniRule"/>
</dbReference>
<sequence>MLATEEQSVTRSSVSEAPSAAAPLRAVRTRDGRQALGMAVSYLMTDPVYARLPFGQWSRVLVGQINRGHYLFAMEGEKVVGFVGWALTTKEKAEAWLNENRDIGFADSMAGEIVLLNVWKADGDAVNRVLVEAVRRVISDREMVYAKRFYRDGRLRPVRLPVSRFVEGHVSRSEALA</sequence>
<reference evidence="3 4" key="1">
    <citation type="submission" date="2020-10" db="EMBL/GenBank/DDBJ databases">
        <title>Connecting structure to function with the recovery of over 1000 high-quality activated sludge metagenome-assembled genomes encoding full-length rRNA genes using long-read sequencing.</title>
        <authorList>
            <person name="Singleton C.M."/>
            <person name="Petriglieri F."/>
            <person name="Kristensen J.M."/>
            <person name="Kirkegaard R.H."/>
            <person name="Michaelsen T.Y."/>
            <person name="Andersen M.H."/>
            <person name="Karst S.M."/>
            <person name="Dueholm M.S."/>
            <person name="Nielsen P.H."/>
            <person name="Albertsen M."/>
        </authorList>
    </citation>
    <scope>NUCLEOTIDE SEQUENCE [LARGE SCALE GENOMIC DNA]</scope>
    <source>
        <strain evidence="3">EsbW_18-Q3-R4-48_BATAC.285</strain>
    </source>
</reference>
<dbReference type="Proteomes" id="UP000697998">
    <property type="component" value="Unassembled WGS sequence"/>
</dbReference>
<dbReference type="InterPro" id="IPR003996">
    <property type="entry name" value="RTX_toxin-activating_protC_bac"/>
</dbReference>
<evidence type="ECO:0000256" key="1">
    <source>
        <dbReference type="ARBA" id="ARBA00005686"/>
    </source>
</evidence>
<keyword evidence="2" id="KW-0012">Acyltransferase</keyword>
<protein>
    <recommendedName>
        <fullName evidence="2">RTX toxin-activating lysine-acyltransferase</fullName>
        <ecNumber evidence="2">2.3.1.-</ecNumber>
    </recommendedName>
</protein>
<dbReference type="EC" id="2.3.1.-" evidence="2"/>
<keyword evidence="2" id="KW-0204">Cytolysis</keyword>
<dbReference type="GO" id="GO:0016746">
    <property type="term" value="F:acyltransferase activity"/>
    <property type="evidence" value="ECO:0007669"/>
    <property type="project" value="UniProtKB-UniRule"/>
</dbReference>
<name>A0A935PZD5_9PROT</name>
<gene>
    <name evidence="3" type="ORF">IPJ27_10205</name>
</gene>
<comment type="caution">
    <text evidence="3">The sequence shown here is derived from an EMBL/GenBank/DDBJ whole genome shotgun (WGS) entry which is preliminary data.</text>
</comment>
<keyword evidence="2" id="KW-0963">Cytoplasm</keyword>
<dbReference type="Pfam" id="PF02794">
    <property type="entry name" value="HlyC"/>
    <property type="match status" value="1"/>
</dbReference>
<evidence type="ECO:0000313" key="4">
    <source>
        <dbReference type="Proteomes" id="UP000697998"/>
    </source>
</evidence>
<accession>A0A935PZD5</accession>
<evidence type="ECO:0000256" key="2">
    <source>
        <dbReference type="RuleBase" id="RU368102"/>
    </source>
</evidence>